<evidence type="ECO:0000313" key="1">
    <source>
        <dbReference type="EMBL" id="VGO16019.1"/>
    </source>
</evidence>
<organism evidence="1 2">
    <name type="scientific">Pontiella desulfatans</name>
    <dbReference type="NCBI Taxonomy" id="2750659"/>
    <lineage>
        <taxon>Bacteria</taxon>
        <taxon>Pseudomonadati</taxon>
        <taxon>Kiritimatiellota</taxon>
        <taxon>Kiritimatiellia</taxon>
        <taxon>Kiritimatiellales</taxon>
        <taxon>Pontiellaceae</taxon>
        <taxon>Pontiella</taxon>
    </lineage>
</organism>
<name>A0A6C2U819_PONDE</name>
<gene>
    <name evidence="1" type="ORF">PDESU_04609</name>
</gene>
<proteinExistence type="predicted"/>
<dbReference type="Proteomes" id="UP000366872">
    <property type="component" value="Unassembled WGS sequence"/>
</dbReference>
<sequence length="29" mass="3340">MTLMQKHLEKGSHSVKGMPWFGTRLVVLQ</sequence>
<protein>
    <submittedName>
        <fullName evidence="1">Uncharacterized protein</fullName>
    </submittedName>
</protein>
<reference evidence="1 2" key="1">
    <citation type="submission" date="2019-04" db="EMBL/GenBank/DDBJ databases">
        <authorList>
            <person name="Van Vliet M D."/>
        </authorList>
    </citation>
    <scope>NUCLEOTIDE SEQUENCE [LARGE SCALE GENOMIC DNA]</scope>
    <source>
        <strain evidence="1 2">F1</strain>
    </source>
</reference>
<dbReference type="AlphaFoldDB" id="A0A6C2U819"/>
<evidence type="ECO:0000313" key="2">
    <source>
        <dbReference type="Proteomes" id="UP000366872"/>
    </source>
</evidence>
<accession>A0A6C2U819</accession>
<keyword evidence="2" id="KW-1185">Reference proteome</keyword>
<dbReference type="EMBL" id="CAAHFG010000003">
    <property type="protein sequence ID" value="VGO16019.1"/>
    <property type="molecule type" value="Genomic_DNA"/>
</dbReference>